<evidence type="ECO:0000313" key="1">
    <source>
        <dbReference type="EMBL" id="KAF5343294.1"/>
    </source>
</evidence>
<dbReference type="AlphaFoldDB" id="A0A8H5CKA4"/>
<gene>
    <name evidence="1" type="ORF">D9758_016496</name>
</gene>
<accession>A0A8H5CKA4</accession>
<protein>
    <submittedName>
        <fullName evidence="1">Uncharacterized protein</fullName>
    </submittedName>
</protein>
<evidence type="ECO:0000313" key="2">
    <source>
        <dbReference type="Proteomes" id="UP000559256"/>
    </source>
</evidence>
<dbReference type="EMBL" id="JAACJM010000143">
    <property type="protein sequence ID" value="KAF5343294.1"/>
    <property type="molecule type" value="Genomic_DNA"/>
</dbReference>
<reference evidence="1 2" key="1">
    <citation type="journal article" date="2020" name="ISME J.">
        <title>Uncovering the hidden diversity of litter-decomposition mechanisms in mushroom-forming fungi.</title>
        <authorList>
            <person name="Floudas D."/>
            <person name="Bentzer J."/>
            <person name="Ahren D."/>
            <person name="Johansson T."/>
            <person name="Persson P."/>
            <person name="Tunlid A."/>
        </authorList>
    </citation>
    <scope>NUCLEOTIDE SEQUENCE [LARGE SCALE GENOMIC DNA]</scope>
    <source>
        <strain evidence="1 2">CBS 291.85</strain>
    </source>
</reference>
<sequence length="215" mass="24730">MACIVGIESGWKLAKRFSRCLRDAWKRDQRHLVSDQHYRRFTVVWHPFPSIPALPTRRRAQLNTHCKSELWGLREIFWGALGVGWTISPVPGFGSKRRRRTLRARWWKVLWRWMRTVTACGECGFGFRIWVLRVGLRIRNGAGAVIGIGGLEEASLNELTSAPSDLYPYSLPLGYQIPSCGTWWEFWWVIDYTITSLKTTAVRTVNGDGSVYIGT</sequence>
<keyword evidence="2" id="KW-1185">Reference proteome</keyword>
<proteinExistence type="predicted"/>
<organism evidence="1 2">
    <name type="scientific">Tetrapyrgos nigripes</name>
    <dbReference type="NCBI Taxonomy" id="182062"/>
    <lineage>
        <taxon>Eukaryota</taxon>
        <taxon>Fungi</taxon>
        <taxon>Dikarya</taxon>
        <taxon>Basidiomycota</taxon>
        <taxon>Agaricomycotina</taxon>
        <taxon>Agaricomycetes</taxon>
        <taxon>Agaricomycetidae</taxon>
        <taxon>Agaricales</taxon>
        <taxon>Marasmiineae</taxon>
        <taxon>Marasmiaceae</taxon>
        <taxon>Tetrapyrgos</taxon>
    </lineage>
</organism>
<comment type="caution">
    <text evidence="1">The sequence shown here is derived from an EMBL/GenBank/DDBJ whole genome shotgun (WGS) entry which is preliminary data.</text>
</comment>
<name>A0A8H5CKA4_9AGAR</name>
<dbReference type="Proteomes" id="UP000559256">
    <property type="component" value="Unassembled WGS sequence"/>
</dbReference>